<feature type="region of interest" description="Disordered" evidence="2">
    <location>
        <begin position="1"/>
        <end position="48"/>
    </location>
</feature>
<dbReference type="AlphaFoldDB" id="W9ST56"/>
<keyword evidence="5" id="KW-1185">Reference proteome</keyword>
<evidence type="ECO:0000256" key="1">
    <source>
        <dbReference type="ARBA" id="ARBA00022896"/>
    </source>
</evidence>
<dbReference type="InterPro" id="IPR029472">
    <property type="entry name" value="Copia-like_N"/>
</dbReference>
<sequence>MSLDGGSGDSSAVGNGAASVDAMRSSVASGPNQRLRLNPSKEHKPESYEDLQLDFSPSIFSSLERYLPPTMLSVPRDNKVKFMRDILLKYLPHGERNRVYATSLESENYTIFIAACSNGIEGFGWGLWAQKQREYRQKIISNYQPLHRELYTVHPASTFVPSFLKAISDNTEESFRSIMTEPSPGVFTFEMLQPSFCELLVSEVENFEKWVNEAKFRIMRPNTMNRYGAVLDDFGLETMLDKLMESFIRPISKVFFPEVGGATLDSHHGFVVEYGKDRDVDLGLTAIHRLTLTAGFLLFFPYSHSLIRRLFFPQIPLSEHYLLMAKYGMATERSTTTLEASSNVEGSSAVNSHVGSENSSILITGHKLNGQNYLQWSQSVMMFICGKGKDEYLTDERSTTTLEASSNVEGSSAVNSHVGSENSSILITGHKLNGQHYLQWSQSVMMFICGKGKDEYLTDEITIPEKGDPKYRIWKIENHMIMSWLINSMNIEIGENFLLYGTTTEI</sequence>
<evidence type="ECO:0000256" key="2">
    <source>
        <dbReference type="SAM" id="MobiDB-lite"/>
    </source>
</evidence>
<evidence type="ECO:0000313" key="4">
    <source>
        <dbReference type="EMBL" id="EXC25198.1"/>
    </source>
</evidence>
<keyword evidence="1" id="KW-0847">Vitamin C</keyword>
<evidence type="ECO:0000259" key="3">
    <source>
        <dbReference type="Pfam" id="PF14244"/>
    </source>
</evidence>
<dbReference type="PANTHER" id="PTHR24014">
    <property type="entry name" value="2-OXOGLUTARATE AND IRON-DEPENDENT OXYGENASE DOMAIN-CONTAINING PROTEIN 2"/>
    <property type="match status" value="1"/>
</dbReference>
<accession>W9ST56</accession>
<reference evidence="5" key="1">
    <citation type="submission" date="2013-01" db="EMBL/GenBank/DDBJ databases">
        <title>Draft Genome Sequence of a Mulberry Tree, Morus notabilis C.K. Schneid.</title>
        <authorList>
            <person name="He N."/>
            <person name="Zhao S."/>
        </authorList>
    </citation>
    <scope>NUCLEOTIDE SEQUENCE</scope>
</reference>
<dbReference type="Proteomes" id="UP000030645">
    <property type="component" value="Unassembled WGS sequence"/>
</dbReference>
<gene>
    <name evidence="4" type="ORF">L484_013287</name>
</gene>
<dbReference type="PANTHER" id="PTHR24014:SF4">
    <property type="entry name" value="2-OXOGLUTARATE AND IRON-DEPENDENT OXYGENASE DOMAIN-CONTAINING PROTEIN 2"/>
    <property type="match status" value="1"/>
</dbReference>
<evidence type="ECO:0000313" key="5">
    <source>
        <dbReference type="Proteomes" id="UP000030645"/>
    </source>
</evidence>
<feature type="domain" description="Retrotransposon Copia-like N-terminal" evidence="3">
    <location>
        <begin position="355"/>
        <end position="392"/>
    </location>
</feature>
<dbReference type="eggNOG" id="KOG1971">
    <property type="taxonomic scope" value="Eukaryota"/>
</dbReference>
<proteinExistence type="predicted"/>
<dbReference type="EMBL" id="KE346050">
    <property type="protein sequence ID" value="EXC25198.1"/>
    <property type="molecule type" value="Genomic_DNA"/>
</dbReference>
<name>W9ST56_9ROSA</name>
<dbReference type="Pfam" id="PF14244">
    <property type="entry name" value="Retrotran_gag_3"/>
    <property type="match status" value="1"/>
</dbReference>
<protein>
    <recommendedName>
        <fullName evidence="3">Retrotransposon Copia-like N-terminal domain-containing protein</fullName>
    </recommendedName>
</protein>
<dbReference type="GO" id="GO:0031418">
    <property type="term" value="F:L-ascorbic acid binding"/>
    <property type="evidence" value="ECO:0007669"/>
    <property type="project" value="UniProtKB-KW"/>
</dbReference>
<organism evidence="4 5">
    <name type="scientific">Morus notabilis</name>
    <dbReference type="NCBI Taxonomy" id="981085"/>
    <lineage>
        <taxon>Eukaryota</taxon>
        <taxon>Viridiplantae</taxon>
        <taxon>Streptophyta</taxon>
        <taxon>Embryophyta</taxon>
        <taxon>Tracheophyta</taxon>
        <taxon>Spermatophyta</taxon>
        <taxon>Magnoliopsida</taxon>
        <taxon>eudicotyledons</taxon>
        <taxon>Gunneridae</taxon>
        <taxon>Pentapetalae</taxon>
        <taxon>rosids</taxon>
        <taxon>fabids</taxon>
        <taxon>Rosales</taxon>
        <taxon>Moraceae</taxon>
        <taxon>Moreae</taxon>
        <taxon>Morus</taxon>
    </lineage>
</organism>
<dbReference type="STRING" id="981085.W9ST56"/>
<dbReference type="Pfam" id="PF25238">
    <property type="entry name" value="OGFOD2-like"/>
    <property type="match status" value="1"/>
</dbReference>